<gene>
    <name evidence="2" type="ORF">FALBO_2115</name>
</gene>
<name>A0A8H4LND1_9HYPO</name>
<evidence type="ECO:0000313" key="3">
    <source>
        <dbReference type="Proteomes" id="UP000554235"/>
    </source>
</evidence>
<protein>
    <submittedName>
        <fullName evidence="2">Uncharacterized protein</fullName>
    </submittedName>
</protein>
<accession>A0A8H4LND1</accession>
<feature type="region of interest" description="Disordered" evidence="1">
    <location>
        <begin position="1"/>
        <end position="23"/>
    </location>
</feature>
<feature type="compositionally biased region" description="Low complexity" evidence="1">
    <location>
        <begin position="1"/>
        <end position="15"/>
    </location>
</feature>
<dbReference type="AlphaFoldDB" id="A0A8H4LND1"/>
<sequence length="70" mass="7659">MKPQSQTQTFSASSAEVNPVSMPLPTMAGVQPVSCPHRTRCECPMCDGCTNEISNWDNCRCTTCDMNCPE</sequence>
<organism evidence="2 3">
    <name type="scientific">Fusarium albosuccineum</name>
    <dbReference type="NCBI Taxonomy" id="1237068"/>
    <lineage>
        <taxon>Eukaryota</taxon>
        <taxon>Fungi</taxon>
        <taxon>Dikarya</taxon>
        <taxon>Ascomycota</taxon>
        <taxon>Pezizomycotina</taxon>
        <taxon>Sordariomycetes</taxon>
        <taxon>Hypocreomycetidae</taxon>
        <taxon>Hypocreales</taxon>
        <taxon>Nectriaceae</taxon>
        <taxon>Fusarium</taxon>
        <taxon>Fusarium decemcellulare species complex</taxon>
    </lineage>
</organism>
<dbReference type="EMBL" id="JAADYS010000267">
    <property type="protein sequence ID" value="KAF4470974.1"/>
    <property type="molecule type" value="Genomic_DNA"/>
</dbReference>
<comment type="caution">
    <text evidence="2">The sequence shown here is derived from an EMBL/GenBank/DDBJ whole genome shotgun (WGS) entry which is preliminary data.</text>
</comment>
<evidence type="ECO:0000256" key="1">
    <source>
        <dbReference type="SAM" id="MobiDB-lite"/>
    </source>
</evidence>
<proteinExistence type="predicted"/>
<keyword evidence="3" id="KW-1185">Reference proteome</keyword>
<dbReference type="Proteomes" id="UP000554235">
    <property type="component" value="Unassembled WGS sequence"/>
</dbReference>
<reference evidence="2 3" key="1">
    <citation type="submission" date="2020-01" db="EMBL/GenBank/DDBJ databases">
        <title>Identification and distribution of gene clusters putatively required for synthesis of sphingolipid metabolism inhibitors in phylogenetically diverse species of the filamentous fungus Fusarium.</title>
        <authorList>
            <person name="Kim H.-S."/>
            <person name="Busman M."/>
            <person name="Brown D.W."/>
            <person name="Divon H."/>
            <person name="Uhlig S."/>
            <person name="Proctor R.H."/>
        </authorList>
    </citation>
    <scope>NUCLEOTIDE SEQUENCE [LARGE SCALE GENOMIC DNA]</scope>
    <source>
        <strain evidence="2 3">NRRL 20459</strain>
    </source>
</reference>
<evidence type="ECO:0000313" key="2">
    <source>
        <dbReference type="EMBL" id="KAF4470974.1"/>
    </source>
</evidence>